<dbReference type="InterPro" id="IPR016024">
    <property type="entry name" value="ARM-type_fold"/>
</dbReference>
<dbReference type="Proteomes" id="UP000286402">
    <property type="component" value="Unassembled WGS sequence"/>
</dbReference>
<dbReference type="InterPro" id="IPR014825">
    <property type="entry name" value="DNA_alkylation"/>
</dbReference>
<protein>
    <submittedName>
        <fullName evidence="1">DNA alkylation repair protein</fullName>
    </submittedName>
</protein>
<dbReference type="AlphaFoldDB" id="A0A420FFU6"/>
<dbReference type="Pfam" id="PF08713">
    <property type="entry name" value="DNA_alkylation"/>
    <property type="match status" value="1"/>
</dbReference>
<proteinExistence type="predicted"/>
<name>A0A420FFU6_9SPHI</name>
<dbReference type="EMBL" id="MCAQ01000028">
    <property type="protein sequence ID" value="RKF31735.1"/>
    <property type="molecule type" value="Genomic_DNA"/>
</dbReference>
<gene>
    <name evidence="1" type="ORF">BCY89_16350</name>
</gene>
<accession>A0A420FFU6</accession>
<dbReference type="SUPFAM" id="SSF48371">
    <property type="entry name" value="ARM repeat"/>
    <property type="match status" value="1"/>
</dbReference>
<sequence length="267" mass="30848">MSNIQRKGARRIADISIDCLASLNRGEIETANLMEWLAVDQRFLLEYILQQNGRIHYLKPILVLLDQLQKPTVNSINETIGRALLDLITQYRDNTFLTILSNHTADLVRCWATYTVGDDKQLEIEKLLLSMRPFAADRHFGVREISWMAIRNRIALDLERSIAGLSLWTVEKDENLRRFASEATRPRGVWCKHIDRLKQEPSLALSILEPLKSDPSKYVQDSVGNWLNDASKSQPGFVRALCNRWEQESDTKETQYIIRKALRTILK</sequence>
<reference evidence="1 2" key="1">
    <citation type="submission" date="2016-07" db="EMBL/GenBank/DDBJ databases">
        <title>Genome analysis of Sphingobacterium siyangense T12B17.</title>
        <authorList>
            <person name="Xu D."/>
            <person name="Su Y."/>
            <person name="Zheng S."/>
        </authorList>
    </citation>
    <scope>NUCLEOTIDE SEQUENCE [LARGE SCALE GENOMIC DNA]</scope>
    <source>
        <strain evidence="1 2">T12B17</strain>
    </source>
</reference>
<comment type="caution">
    <text evidence="1">The sequence shown here is derived from an EMBL/GenBank/DDBJ whole genome shotgun (WGS) entry which is preliminary data.</text>
</comment>
<keyword evidence="2" id="KW-1185">Reference proteome</keyword>
<evidence type="ECO:0000313" key="1">
    <source>
        <dbReference type="EMBL" id="RKF31735.1"/>
    </source>
</evidence>
<organism evidence="1 2">
    <name type="scientific">Sphingobacterium siyangense</name>
    <dbReference type="NCBI Taxonomy" id="459529"/>
    <lineage>
        <taxon>Bacteria</taxon>
        <taxon>Pseudomonadati</taxon>
        <taxon>Bacteroidota</taxon>
        <taxon>Sphingobacteriia</taxon>
        <taxon>Sphingobacteriales</taxon>
        <taxon>Sphingobacteriaceae</taxon>
        <taxon>Sphingobacterium</taxon>
    </lineage>
</organism>
<evidence type="ECO:0000313" key="2">
    <source>
        <dbReference type="Proteomes" id="UP000286402"/>
    </source>
</evidence>
<dbReference type="RefSeq" id="WP_120335977.1">
    <property type="nucleotide sequence ID" value="NZ_CP070350.1"/>
</dbReference>
<dbReference type="Gene3D" id="1.25.40.290">
    <property type="entry name" value="ARM repeat domains"/>
    <property type="match status" value="1"/>
</dbReference>